<dbReference type="PROSITE" id="PS51886">
    <property type="entry name" value="TLDC"/>
    <property type="match status" value="1"/>
</dbReference>
<dbReference type="PROSITE" id="PS50194">
    <property type="entry name" value="FILAMIN_REPEAT"/>
    <property type="match status" value="1"/>
</dbReference>
<feature type="domain" description="B box-type" evidence="4">
    <location>
        <begin position="252"/>
        <end position="286"/>
    </location>
</feature>
<dbReference type="PANTHER" id="PTHR25462:SF296">
    <property type="entry name" value="MEIOTIC P26, ISOFORM F"/>
    <property type="match status" value="1"/>
</dbReference>
<gene>
    <name evidence="6" type="ORF">M0813_17729</name>
</gene>
<dbReference type="CDD" id="cd19756">
    <property type="entry name" value="Bbox2"/>
    <property type="match status" value="2"/>
</dbReference>
<accession>A0ABQ8YUN8</accession>
<dbReference type="PROSITE" id="PS50119">
    <property type="entry name" value="ZF_BBOX"/>
    <property type="match status" value="2"/>
</dbReference>
<evidence type="ECO:0000256" key="2">
    <source>
        <dbReference type="PROSITE-ProRule" id="PRU00087"/>
    </source>
</evidence>
<evidence type="ECO:0008006" key="8">
    <source>
        <dbReference type="Google" id="ProtNLM"/>
    </source>
</evidence>
<keyword evidence="7" id="KW-1185">Reference proteome</keyword>
<feature type="domain" description="TLDc" evidence="5">
    <location>
        <begin position="575"/>
        <end position="764"/>
    </location>
</feature>
<sequence>MTINVPIESKKESLEEDETIWCDGCLADNQKVAAIIYCQDCGENQCEECSSVHKIRRYKNHVRTDPKPKTKDIFGTEKCPIHQNCKLNRYCKNCQKLICDKCSFEHSNHETISFDQPMDFYKELINKQKTFTQNQYQRINESFEQLNYSEKQIKAQKEKILKEISKFYSDQKKLFDLLEQNEKKLTNDFFEQICNVIKNEKQSINNSKSSIQKRINQFKDLEIKINESNTFQFFKLYSEMELAKTQEKLNSQFPRLCKEHKNQPYKYFCIDHQKLLCIDCAIFDHNNCQKFKNFKEGYKQIQNELENFINILKLTNNPEKQFLEKIQNEKFNCFKEKQLNLDLIKKNYQKLNRLTQQQFKKMNEEISIQQNEKYFQLNDQFNKIKNEIYNFDKTEMIINEIEISKKYKDYQQILRNYLKLKKIISIKKEIKENNQLICSSKFNKKNIISNNLKNNLQNWKLNLPYDLNKTQINMPSEILLADKLQVSILLKNQFDEILNAKEFNIKIEIIKKKSNEMITEITNFKKGNNQKLIGEYLFKKEGEYQILFSINDEKIPKSPLNLTVIEKKLFLKESEILQKEKNANFDEIIEKWIKEAGCNINLQRRFNSRTDGWKYQTFHQKCDQKGKSIILVKLKNKSLFGAFTAVDWDSKSGWKQTTGNKSFLFSLISLDPNFKQPLKMHIYQNKHFEIYCNSKYGPCFGTSGDLCLGYSGNIMNNNSTIISNLGSTYKPPFDYIDRSNQSKNFLAGSNDNWDISQIEIFCEK</sequence>
<dbReference type="Pfam" id="PF00643">
    <property type="entry name" value="zf-B_box"/>
    <property type="match status" value="2"/>
</dbReference>
<keyword evidence="3" id="KW-0175">Coiled coil</keyword>
<evidence type="ECO:0000259" key="4">
    <source>
        <dbReference type="PROSITE" id="PS50119"/>
    </source>
</evidence>
<evidence type="ECO:0000256" key="3">
    <source>
        <dbReference type="SAM" id="Coils"/>
    </source>
</evidence>
<keyword evidence="1" id="KW-0479">Metal-binding</keyword>
<keyword evidence="1" id="KW-0862">Zinc</keyword>
<feature type="coiled-coil region" evidence="3">
    <location>
        <begin position="334"/>
        <end position="372"/>
    </location>
</feature>
<reference evidence="6" key="1">
    <citation type="submission" date="2022-08" db="EMBL/GenBank/DDBJ databases">
        <title>Novel sulfate-reducing endosymbionts in the free-living metamonad Anaeramoeba.</title>
        <authorList>
            <person name="Jerlstrom-Hultqvist J."/>
            <person name="Cepicka I."/>
            <person name="Gallot-Lavallee L."/>
            <person name="Salas-Leiva D."/>
            <person name="Curtis B.A."/>
            <person name="Zahonova K."/>
            <person name="Pipaliya S."/>
            <person name="Dacks J."/>
            <person name="Roger A.J."/>
        </authorList>
    </citation>
    <scope>NUCLEOTIDE SEQUENCE</scope>
    <source>
        <strain evidence="6">Schooner1</strain>
    </source>
</reference>
<dbReference type="PANTHER" id="PTHR25462">
    <property type="entry name" value="BONUS, ISOFORM C-RELATED"/>
    <property type="match status" value="1"/>
</dbReference>
<evidence type="ECO:0000256" key="1">
    <source>
        <dbReference type="PROSITE-ProRule" id="PRU00024"/>
    </source>
</evidence>
<dbReference type="CDD" id="cd19757">
    <property type="entry name" value="Bbox1"/>
    <property type="match status" value="1"/>
</dbReference>
<protein>
    <recommendedName>
        <fullName evidence="8">B box-type domain-containing protein</fullName>
    </recommendedName>
</protein>
<dbReference type="SUPFAM" id="SSF57845">
    <property type="entry name" value="B-box zinc-binding domain"/>
    <property type="match status" value="2"/>
</dbReference>
<proteinExistence type="predicted"/>
<dbReference type="InterPro" id="IPR000315">
    <property type="entry name" value="Znf_B-box"/>
</dbReference>
<feature type="repeat" description="Filamin" evidence="2">
    <location>
        <begin position="535"/>
        <end position="564"/>
    </location>
</feature>
<evidence type="ECO:0000259" key="5">
    <source>
        <dbReference type="PROSITE" id="PS51886"/>
    </source>
</evidence>
<dbReference type="InterPro" id="IPR006571">
    <property type="entry name" value="TLDc_dom"/>
</dbReference>
<comment type="caution">
    <text evidence="6">The sequence shown here is derived from an EMBL/GenBank/DDBJ whole genome shotgun (WGS) entry which is preliminary data.</text>
</comment>
<dbReference type="Proteomes" id="UP001150062">
    <property type="component" value="Unassembled WGS sequence"/>
</dbReference>
<dbReference type="InterPro" id="IPR017868">
    <property type="entry name" value="Filamin/ABP280_repeat-like"/>
</dbReference>
<dbReference type="InterPro" id="IPR047153">
    <property type="entry name" value="TRIM45/56/19-like"/>
</dbReference>
<evidence type="ECO:0000313" key="7">
    <source>
        <dbReference type="Proteomes" id="UP001150062"/>
    </source>
</evidence>
<name>A0ABQ8YUN8_9EUKA</name>
<evidence type="ECO:0000313" key="6">
    <source>
        <dbReference type="EMBL" id="KAJ6248391.1"/>
    </source>
</evidence>
<feature type="domain" description="B box-type" evidence="4">
    <location>
        <begin position="79"/>
        <end position="114"/>
    </location>
</feature>
<organism evidence="6 7">
    <name type="scientific">Anaeramoeba flamelloides</name>
    <dbReference type="NCBI Taxonomy" id="1746091"/>
    <lineage>
        <taxon>Eukaryota</taxon>
        <taxon>Metamonada</taxon>
        <taxon>Anaeramoebidae</taxon>
        <taxon>Anaeramoeba</taxon>
    </lineage>
</organism>
<dbReference type="SMART" id="SM00336">
    <property type="entry name" value="BBOX"/>
    <property type="match status" value="3"/>
</dbReference>
<dbReference type="Pfam" id="PF07534">
    <property type="entry name" value="TLD"/>
    <property type="match status" value="1"/>
</dbReference>
<keyword evidence="1" id="KW-0863">Zinc-finger</keyword>
<dbReference type="Gene3D" id="3.30.160.60">
    <property type="entry name" value="Classic Zinc Finger"/>
    <property type="match status" value="2"/>
</dbReference>
<dbReference type="EMBL" id="JAOAOG010000114">
    <property type="protein sequence ID" value="KAJ6248391.1"/>
    <property type="molecule type" value="Genomic_DNA"/>
</dbReference>